<dbReference type="InterPro" id="IPR021296">
    <property type="entry name" value="DUF2868"/>
</dbReference>
<keyword evidence="1" id="KW-1133">Transmembrane helix</keyword>
<feature type="transmembrane region" description="Helical" evidence="1">
    <location>
        <begin position="84"/>
        <end position="104"/>
    </location>
</feature>
<feature type="transmembrane region" description="Helical" evidence="1">
    <location>
        <begin position="271"/>
        <end position="297"/>
    </location>
</feature>
<dbReference type="AlphaFoldDB" id="A0ABD4YQ75"/>
<dbReference type="EMBL" id="JAOBZK010000005">
    <property type="protein sequence ID" value="MDH1177602.1"/>
    <property type="molecule type" value="Genomic_DNA"/>
</dbReference>
<keyword evidence="1" id="KW-0812">Transmembrane</keyword>
<sequence>MPSPTSRDTSPLIDSAVQRPLRAHWLAELIRLREAHWGPLEDAQAVRQVRQLDAGLPARILARAALLAHRENLIPLVDGWRRSAVAMLAVLFVLAVLSGAAAALGALGDGTRAVNVLWAMGALLGLHALTFLLWLASFLLRPAAVTGLGRLWLWATRKLARGPDGALVPQAFLNLLTRAGALRGLFGSISHLLWLTALCAALATLLVVLSTASYRFVWATTLLAPESFVWLTQAIGWLPAHLGFPMPDAATIRASDGTQVLPASAQAQWSLWLIGVLVVYGIVPRLIAGALCVAATLRALRRVRIDPALAGFSTLRDRLEPPALSTGIDRPVDPLHEPRVRAPALDGLGGQPVLLALELPADLTWPPADLPDGIRQAGNLDTREERNRVLDALAQSAAARLLIACDARQTPDRGTLSLIADLSAHAAQTRVWLILPQAGARAPAGAGTETRAELWRDRLLALGLPADAILLAPVAPLTWLETGHG</sequence>
<dbReference type="Pfam" id="PF11067">
    <property type="entry name" value="DUF2868"/>
    <property type="match status" value="1"/>
</dbReference>
<reference evidence="2 3" key="1">
    <citation type="submission" date="2022-09" db="EMBL/GenBank/DDBJ databases">
        <title>Intensive care unit water sources are persistently colonized with multi-drug resistant bacteria and are the site of extensive horizontal gene transfer of antibiotic resistance genes.</title>
        <authorList>
            <person name="Diorio-Toth L."/>
        </authorList>
    </citation>
    <scope>NUCLEOTIDE SEQUENCE [LARGE SCALE GENOMIC DNA]</scope>
    <source>
        <strain evidence="2 3">GD03967</strain>
    </source>
</reference>
<accession>A0ABD4YQ75</accession>
<gene>
    <name evidence="2" type="ORF">N5C72_05935</name>
</gene>
<organism evidence="2 3">
    <name type="scientific">Achromobacter mucicolens</name>
    <dbReference type="NCBI Taxonomy" id="1389922"/>
    <lineage>
        <taxon>Bacteria</taxon>
        <taxon>Pseudomonadati</taxon>
        <taxon>Pseudomonadota</taxon>
        <taxon>Betaproteobacteria</taxon>
        <taxon>Burkholderiales</taxon>
        <taxon>Alcaligenaceae</taxon>
        <taxon>Achromobacter</taxon>
    </lineage>
</organism>
<name>A0ABD4YQ75_9BURK</name>
<protein>
    <submittedName>
        <fullName evidence="2">DUF2868 domain-containing protein</fullName>
    </submittedName>
</protein>
<feature type="transmembrane region" description="Helical" evidence="1">
    <location>
        <begin position="192"/>
        <end position="217"/>
    </location>
</feature>
<proteinExistence type="predicted"/>
<dbReference type="Proteomes" id="UP001158644">
    <property type="component" value="Unassembled WGS sequence"/>
</dbReference>
<evidence type="ECO:0000256" key="1">
    <source>
        <dbReference type="SAM" id="Phobius"/>
    </source>
</evidence>
<dbReference type="RefSeq" id="WP_279989908.1">
    <property type="nucleotide sequence ID" value="NZ_JAOBZK010000005.1"/>
</dbReference>
<comment type="caution">
    <text evidence="2">The sequence shown here is derived from an EMBL/GenBank/DDBJ whole genome shotgun (WGS) entry which is preliminary data.</text>
</comment>
<feature type="transmembrane region" description="Helical" evidence="1">
    <location>
        <begin position="116"/>
        <end position="140"/>
    </location>
</feature>
<keyword evidence="1" id="KW-0472">Membrane</keyword>
<evidence type="ECO:0000313" key="2">
    <source>
        <dbReference type="EMBL" id="MDH1177602.1"/>
    </source>
</evidence>
<evidence type="ECO:0000313" key="3">
    <source>
        <dbReference type="Proteomes" id="UP001158644"/>
    </source>
</evidence>